<sequence length="144" mass="16653">MADMLEPLQIKRPNLELLDTFQRCLKSEVMPKKLLLVLDNIWEKEEERDKSNWKNVLTPLAFGSMGSKVSLTNQMDRPVALMTIKMTNKKKEILTLEGLEDDDCLQLLNNHAFANVEIHEIGKIQEKENKQHNANLLSDVRLKN</sequence>
<name>A0AAV7GXQ2_DENCH</name>
<gene>
    <name evidence="2" type="ORF">IEQ34_008415</name>
</gene>
<evidence type="ECO:0000259" key="1">
    <source>
        <dbReference type="Pfam" id="PF00931"/>
    </source>
</evidence>
<keyword evidence="3" id="KW-1185">Reference proteome</keyword>
<dbReference type="EMBL" id="JAGFBR010000009">
    <property type="protein sequence ID" value="KAH0460840.1"/>
    <property type="molecule type" value="Genomic_DNA"/>
</dbReference>
<dbReference type="InterPro" id="IPR027417">
    <property type="entry name" value="P-loop_NTPase"/>
</dbReference>
<dbReference type="AlphaFoldDB" id="A0AAV7GXQ2"/>
<comment type="caution">
    <text evidence="2">The sequence shown here is derived from an EMBL/GenBank/DDBJ whole genome shotgun (WGS) entry which is preliminary data.</text>
</comment>
<organism evidence="2 3">
    <name type="scientific">Dendrobium chrysotoxum</name>
    <name type="common">Orchid</name>
    <dbReference type="NCBI Taxonomy" id="161865"/>
    <lineage>
        <taxon>Eukaryota</taxon>
        <taxon>Viridiplantae</taxon>
        <taxon>Streptophyta</taxon>
        <taxon>Embryophyta</taxon>
        <taxon>Tracheophyta</taxon>
        <taxon>Spermatophyta</taxon>
        <taxon>Magnoliopsida</taxon>
        <taxon>Liliopsida</taxon>
        <taxon>Asparagales</taxon>
        <taxon>Orchidaceae</taxon>
        <taxon>Epidendroideae</taxon>
        <taxon>Malaxideae</taxon>
        <taxon>Dendrobiinae</taxon>
        <taxon>Dendrobium</taxon>
    </lineage>
</organism>
<reference evidence="2 3" key="1">
    <citation type="journal article" date="2021" name="Hortic Res">
        <title>Chromosome-scale assembly of the Dendrobium chrysotoxum genome enhances the understanding of orchid evolution.</title>
        <authorList>
            <person name="Zhang Y."/>
            <person name="Zhang G.Q."/>
            <person name="Zhang D."/>
            <person name="Liu X.D."/>
            <person name="Xu X.Y."/>
            <person name="Sun W.H."/>
            <person name="Yu X."/>
            <person name="Zhu X."/>
            <person name="Wang Z.W."/>
            <person name="Zhao X."/>
            <person name="Zhong W.Y."/>
            <person name="Chen H."/>
            <person name="Yin W.L."/>
            <person name="Huang T."/>
            <person name="Niu S.C."/>
            <person name="Liu Z.J."/>
        </authorList>
    </citation>
    <scope>NUCLEOTIDE SEQUENCE [LARGE SCALE GENOMIC DNA]</scope>
    <source>
        <strain evidence="2">Lindl</strain>
    </source>
</reference>
<dbReference type="Pfam" id="PF00931">
    <property type="entry name" value="NB-ARC"/>
    <property type="match status" value="1"/>
</dbReference>
<protein>
    <recommendedName>
        <fullName evidence="1">NB-ARC domain-containing protein</fullName>
    </recommendedName>
</protein>
<dbReference type="SUPFAM" id="SSF52540">
    <property type="entry name" value="P-loop containing nucleoside triphosphate hydrolases"/>
    <property type="match status" value="1"/>
</dbReference>
<evidence type="ECO:0000313" key="3">
    <source>
        <dbReference type="Proteomes" id="UP000775213"/>
    </source>
</evidence>
<accession>A0AAV7GXQ2</accession>
<feature type="domain" description="NB-ARC" evidence="1">
    <location>
        <begin position="17"/>
        <end position="115"/>
    </location>
</feature>
<proteinExistence type="predicted"/>
<evidence type="ECO:0000313" key="2">
    <source>
        <dbReference type="EMBL" id="KAH0460840.1"/>
    </source>
</evidence>
<dbReference type="Proteomes" id="UP000775213">
    <property type="component" value="Unassembled WGS sequence"/>
</dbReference>
<dbReference type="GO" id="GO:0043531">
    <property type="term" value="F:ADP binding"/>
    <property type="evidence" value="ECO:0007669"/>
    <property type="project" value="InterPro"/>
</dbReference>
<dbReference type="InterPro" id="IPR002182">
    <property type="entry name" value="NB-ARC"/>
</dbReference>